<protein>
    <submittedName>
        <fullName evidence="2">Uncharacterized protein</fullName>
    </submittedName>
</protein>
<evidence type="ECO:0000313" key="2">
    <source>
        <dbReference type="EMBL" id="PRY68314.1"/>
    </source>
</evidence>
<evidence type="ECO:0000256" key="1">
    <source>
        <dbReference type="SAM" id="MobiDB-lite"/>
    </source>
</evidence>
<dbReference type="Proteomes" id="UP000237983">
    <property type="component" value="Unassembled WGS sequence"/>
</dbReference>
<accession>A0A2T0VDQ9</accession>
<evidence type="ECO:0000313" key="3">
    <source>
        <dbReference type="Proteomes" id="UP000237983"/>
    </source>
</evidence>
<feature type="region of interest" description="Disordered" evidence="1">
    <location>
        <begin position="12"/>
        <end position="52"/>
    </location>
</feature>
<dbReference type="EMBL" id="PVTL01000004">
    <property type="protein sequence ID" value="PRY68314.1"/>
    <property type="molecule type" value="Genomic_DNA"/>
</dbReference>
<organism evidence="2 3">
    <name type="scientific">Glaciihabitans tibetensis</name>
    <dbReference type="NCBI Taxonomy" id="1266600"/>
    <lineage>
        <taxon>Bacteria</taxon>
        <taxon>Bacillati</taxon>
        <taxon>Actinomycetota</taxon>
        <taxon>Actinomycetes</taxon>
        <taxon>Micrococcales</taxon>
        <taxon>Microbacteriaceae</taxon>
        <taxon>Glaciihabitans</taxon>
    </lineage>
</organism>
<feature type="compositionally biased region" description="Basic and acidic residues" evidence="1">
    <location>
        <begin position="21"/>
        <end position="31"/>
    </location>
</feature>
<sequence>MALGTSMVLAATLAGCTPSTREGEPTRDKPSPSEPPQVEPTESTPAESTPAEVTSITMKANGITLLSSDDSSVTYDYFSSVEPLVAALSGGFGYDPEIIRHEPDVEPAKSTEYAWGGFSVHDADGDGIAPFYENFRVATTTRAVESAAGTTVTIGAGDGIEVGRSAPELAAAYPDTAQNVAAPGEPERLVTSVDVTPLPTEGENDRGLYTFSVGLTADDPNDAITRMIAPSPNFGS</sequence>
<gene>
    <name evidence="2" type="ORF">B0I08_10416</name>
</gene>
<comment type="caution">
    <text evidence="2">The sequence shown here is derived from an EMBL/GenBank/DDBJ whole genome shotgun (WGS) entry which is preliminary data.</text>
</comment>
<reference evidence="2 3" key="1">
    <citation type="submission" date="2018-03" db="EMBL/GenBank/DDBJ databases">
        <title>Genomic Encyclopedia of Type Strains, Phase III (KMG-III): the genomes of soil and plant-associated and newly described type strains.</title>
        <authorList>
            <person name="Whitman W."/>
        </authorList>
    </citation>
    <scope>NUCLEOTIDE SEQUENCE [LARGE SCALE GENOMIC DNA]</scope>
    <source>
        <strain evidence="2 3">CGMCC 1.12484</strain>
    </source>
</reference>
<name>A0A2T0VDQ9_9MICO</name>
<keyword evidence="3" id="KW-1185">Reference proteome</keyword>
<feature type="compositionally biased region" description="Polar residues" evidence="1">
    <location>
        <begin position="40"/>
        <end position="52"/>
    </location>
</feature>
<dbReference type="AlphaFoldDB" id="A0A2T0VDQ9"/>
<proteinExistence type="predicted"/>